<comment type="caution">
    <text evidence="2">The sequence shown here is derived from an EMBL/GenBank/DDBJ whole genome shotgun (WGS) entry which is preliminary data.</text>
</comment>
<evidence type="ECO:0000313" key="3">
    <source>
        <dbReference type="Proteomes" id="UP000325182"/>
    </source>
</evidence>
<evidence type="ECO:0000256" key="1">
    <source>
        <dbReference type="SAM" id="Phobius"/>
    </source>
</evidence>
<organism evidence="2 3">
    <name type="scientific">Rossellomorea vietnamensis</name>
    <dbReference type="NCBI Taxonomy" id="218284"/>
    <lineage>
        <taxon>Bacteria</taxon>
        <taxon>Bacillati</taxon>
        <taxon>Bacillota</taxon>
        <taxon>Bacilli</taxon>
        <taxon>Bacillales</taxon>
        <taxon>Bacillaceae</taxon>
        <taxon>Rossellomorea</taxon>
    </lineage>
</organism>
<proteinExistence type="predicted"/>
<dbReference type="InterPro" id="IPR025557">
    <property type="entry name" value="DUF4282"/>
</dbReference>
<keyword evidence="1" id="KW-0812">Transmembrane</keyword>
<evidence type="ECO:0000313" key="2">
    <source>
        <dbReference type="EMBL" id="TYR94441.1"/>
    </source>
</evidence>
<sequence>MNQYINFDKMITPAIIKVIFWAGVGLSVISGLIMMISGAASPYGGGFMVFTGLMTLILGPLFTRIYCELLILLFKMNEALQSIKTSSETNRFSA</sequence>
<gene>
    <name evidence="2" type="ORF">FZC84_22550</name>
</gene>
<accession>A0A5D4LYH3</accession>
<dbReference type="AlphaFoldDB" id="A0A5D4LYH3"/>
<dbReference type="Proteomes" id="UP000325182">
    <property type="component" value="Unassembled WGS sequence"/>
</dbReference>
<name>A0A5D4LYH3_9BACI</name>
<protein>
    <submittedName>
        <fullName evidence="2">DUF4282 domain-containing protein</fullName>
    </submittedName>
</protein>
<keyword evidence="1" id="KW-0472">Membrane</keyword>
<dbReference type="Pfam" id="PF14110">
    <property type="entry name" value="DUF4282"/>
    <property type="match status" value="1"/>
</dbReference>
<keyword evidence="1" id="KW-1133">Transmembrane helix</keyword>
<feature type="transmembrane region" description="Helical" evidence="1">
    <location>
        <begin position="46"/>
        <end position="74"/>
    </location>
</feature>
<dbReference type="RefSeq" id="WP_148955385.1">
    <property type="nucleotide sequence ID" value="NZ_VTEG01000039.1"/>
</dbReference>
<reference evidence="2 3" key="1">
    <citation type="submission" date="2019-08" db="EMBL/GenBank/DDBJ databases">
        <title>Bacillus genomes from the desert of Cuatro Cienegas, Coahuila.</title>
        <authorList>
            <person name="Olmedo-Alvarez G."/>
        </authorList>
    </citation>
    <scope>NUCLEOTIDE SEQUENCE [LARGE SCALE GENOMIC DNA]</scope>
    <source>
        <strain evidence="2 3">CH128b_4D</strain>
    </source>
</reference>
<feature type="transmembrane region" description="Helical" evidence="1">
    <location>
        <begin position="18"/>
        <end position="40"/>
    </location>
</feature>
<dbReference type="EMBL" id="VTEG01000039">
    <property type="protein sequence ID" value="TYR94441.1"/>
    <property type="molecule type" value="Genomic_DNA"/>
</dbReference>